<dbReference type="RefSeq" id="WP_284136509.1">
    <property type="nucleotide sequence ID" value="NZ_JASJUT010000002.1"/>
</dbReference>
<dbReference type="PANTHER" id="PTHR46825">
    <property type="entry name" value="D-ALANYL-D-ALANINE-CARBOXYPEPTIDASE/ENDOPEPTIDASE AMPH"/>
    <property type="match status" value="1"/>
</dbReference>
<proteinExistence type="predicted"/>
<dbReference type="EMBL" id="JASJUT010000002">
    <property type="protein sequence ID" value="MDK2594352.1"/>
    <property type="molecule type" value="Genomic_DNA"/>
</dbReference>
<accession>A0ABT7EH32</accession>
<comment type="caution">
    <text evidence="3">The sequence shown here is derived from an EMBL/GenBank/DDBJ whole genome shotgun (WGS) entry which is preliminary data.</text>
</comment>
<evidence type="ECO:0000313" key="3">
    <source>
        <dbReference type="EMBL" id="MDK2594352.1"/>
    </source>
</evidence>
<dbReference type="SUPFAM" id="SSF56601">
    <property type="entry name" value="beta-lactamase/transpeptidase-like"/>
    <property type="match status" value="1"/>
</dbReference>
<keyword evidence="3" id="KW-0378">Hydrolase</keyword>
<evidence type="ECO:0000313" key="4">
    <source>
        <dbReference type="Proteomes" id="UP001231915"/>
    </source>
</evidence>
<protein>
    <submittedName>
        <fullName evidence="3">Serine hydrolase domain-containing protein</fullName>
        <ecNumber evidence="3">3.1.1.103</ecNumber>
    </submittedName>
</protein>
<dbReference type="GO" id="GO:0016787">
    <property type="term" value="F:hydrolase activity"/>
    <property type="evidence" value="ECO:0007669"/>
    <property type="project" value="UniProtKB-KW"/>
</dbReference>
<dbReference type="PANTHER" id="PTHR46825:SF9">
    <property type="entry name" value="BETA-LACTAMASE-RELATED DOMAIN-CONTAINING PROTEIN"/>
    <property type="match status" value="1"/>
</dbReference>
<gene>
    <name evidence="3" type="ORF">QNM18_04640</name>
</gene>
<keyword evidence="4" id="KW-1185">Reference proteome</keyword>
<keyword evidence="1" id="KW-0732">Signal</keyword>
<sequence>MTSKSLNVKCNSFKVSALFAAVSVFSPVYGASFSEIHQCYANKRSAGSSIQITKGNQVLYSGAIGLANVSTGEQLDQDSVLDIGSITKTYTAVAVLLLSEEKKVNLDAPLGTYVKSIPDGYKHATVAQILSHIAGFPDYLSDSRVWGLWHRDRGLDRVVKSITRRRPYQEPLNSYEYSNTGYILLGKLIEEVSGLSYREFLEQRIFEPFGLKNTYVFEQPSQHKTVGYFSDPKVPEKLYHPEKVSRTWMHAAGAISSTVSDLSQFFMMLNTGKILSESSYQRMVKKAKLSDGTEVDYGLGVNISEIIGVPTIYHEGRVPGYTSWSAYFKDLGINVVGLSNNEGIHPGPATLHMVAEYTKLLPARISLVADKPAEIALLGHYQKTDGERFEIKRSGTDLILIEEGGEEVIELRENNSYSHKCSGNFFTLEQSGGEAVLTFTDLYRGERNYAKRVSKQGAQAGS</sequence>
<dbReference type="InterPro" id="IPR001466">
    <property type="entry name" value="Beta-lactam-related"/>
</dbReference>
<dbReference type="Proteomes" id="UP001231915">
    <property type="component" value="Unassembled WGS sequence"/>
</dbReference>
<evidence type="ECO:0000259" key="2">
    <source>
        <dbReference type="Pfam" id="PF00144"/>
    </source>
</evidence>
<dbReference type="InterPro" id="IPR050491">
    <property type="entry name" value="AmpC-like"/>
</dbReference>
<feature type="chain" id="PRO_5045845266" evidence="1">
    <location>
        <begin position="31"/>
        <end position="462"/>
    </location>
</feature>
<dbReference type="Gene3D" id="3.40.710.10">
    <property type="entry name" value="DD-peptidase/beta-lactamase superfamily"/>
    <property type="match status" value="1"/>
</dbReference>
<feature type="domain" description="Beta-lactamase-related" evidence="2">
    <location>
        <begin position="38"/>
        <end position="344"/>
    </location>
</feature>
<dbReference type="EC" id="3.1.1.103" evidence="3"/>
<organism evidence="3 4">
    <name type="scientific">Pseudoalteromonas obscura</name>
    <dbReference type="NCBI Taxonomy" id="3048491"/>
    <lineage>
        <taxon>Bacteria</taxon>
        <taxon>Pseudomonadati</taxon>
        <taxon>Pseudomonadota</taxon>
        <taxon>Gammaproteobacteria</taxon>
        <taxon>Alteromonadales</taxon>
        <taxon>Pseudoalteromonadaceae</taxon>
        <taxon>Pseudoalteromonas</taxon>
    </lineage>
</organism>
<reference evidence="3 4" key="1">
    <citation type="submission" date="2023-05" db="EMBL/GenBank/DDBJ databases">
        <title>Pseudoalteromonas ardens sp. nov., Pseudoalteromonas obscura sp. nov., and Pseudoalteromonas umbrosa sp. nov., isolated from the coral Montipora capitata.</title>
        <authorList>
            <person name="Thomas E.M."/>
            <person name="Smith E.M."/>
            <person name="Papke E."/>
            <person name="Shlafstein M.D."/>
            <person name="Oline D.K."/>
            <person name="Videau P."/>
            <person name="Saw J.H."/>
            <person name="Strangman W.K."/>
            <person name="Ushijima B."/>
        </authorList>
    </citation>
    <scope>NUCLEOTIDE SEQUENCE [LARGE SCALE GENOMIC DNA]</scope>
    <source>
        <strain evidence="3 4">P94</strain>
    </source>
</reference>
<dbReference type="Pfam" id="PF00144">
    <property type="entry name" value="Beta-lactamase"/>
    <property type="match status" value="1"/>
</dbReference>
<evidence type="ECO:0000256" key="1">
    <source>
        <dbReference type="SAM" id="SignalP"/>
    </source>
</evidence>
<name>A0ABT7EH32_9GAMM</name>
<dbReference type="InterPro" id="IPR012338">
    <property type="entry name" value="Beta-lactam/transpept-like"/>
</dbReference>
<feature type="signal peptide" evidence="1">
    <location>
        <begin position="1"/>
        <end position="30"/>
    </location>
</feature>